<dbReference type="Pfam" id="PF18701">
    <property type="entry name" value="DUF5641"/>
    <property type="match status" value="1"/>
</dbReference>
<reference evidence="3" key="1">
    <citation type="journal article" date="2020" name="bioRxiv">
        <title>Chromosome-level reference genome of the European wasp spider Argiope bruennichi: a resource for studies on range expansion and evolutionary adaptation.</title>
        <authorList>
            <person name="Sheffer M.M."/>
            <person name="Hoppe A."/>
            <person name="Krehenwinkel H."/>
            <person name="Uhl G."/>
            <person name="Kuss A.W."/>
            <person name="Jensen L."/>
            <person name="Jensen C."/>
            <person name="Gillespie R.G."/>
            <person name="Hoff K.J."/>
            <person name="Prost S."/>
        </authorList>
    </citation>
    <scope>NUCLEOTIDE SEQUENCE</scope>
</reference>
<dbReference type="Proteomes" id="UP000807504">
    <property type="component" value="Unassembled WGS sequence"/>
</dbReference>
<evidence type="ECO:0000313" key="4">
    <source>
        <dbReference type="Proteomes" id="UP000807504"/>
    </source>
</evidence>
<feature type="region of interest" description="Disordered" evidence="1">
    <location>
        <begin position="250"/>
        <end position="270"/>
    </location>
</feature>
<dbReference type="InterPro" id="IPR040676">
    <property type="entry name" value="DUF5641"/>
</dbReference>
<evidence type="ECO:0000259" key="2">
    <source>
        <dbReference type="Pfam" id="PF18701"/>
    </source>
</evidence>
<reference evidence="3" key="2">
    <citation type="submission" date="2020-06" db="EMBL/GenBank/DDBJ databases">
        <authorList>
            <person name="Sheffer M."/>
        </authorList>
    </citation>
    <scope>NUCLEOTIDE SEQUENCE</scope>
</reference>
<feature type="compositionally biased region" description="Basic and acidic residues" evidence="1">
    <location>
        <begin position="254"/>
        <end position="267"/>
    </location>
</feature>
<sequence>MEDLKTKRKGFRVSFTMYANALEVELSSETLDSKSTLILKHQLKDKFDGLSACQEKVLNEILKLRDSEEAYLEDLKIVKGYKDHYFALGAEIDRKNGDAALLKDLNETRKLKLLKIELKKFSGDAKEFEFLDKVMKNAISGRATANLTVLYDEVMGKLQVQESLGRTQQKCGDFVIPLVESCLPEDVLIAWERNRMSRSLDNIMKYLKKEVINEEMIEPTRTGSGINRGKKADVNKVVISEMLSTAALENTLNSDRDSSSHKNETEVSTKVMTNSTLQTVLLMTLRVVSEIGADIAGLIMTGSSVQLSSGVIVLETRLGHTLLGMENLGGSLVPTAEVIEAMFLLEKMEPRVSNIDRIDAEYNHQRVKYRVRLLVELRRHFRKEYMGQLIQNWSLHKEHLSIRVGDLVFLDDDYRKHLNWPLARVLELLQGKDGKVRTVKLRTENGVFLHSIQRIYPLEHPSNDSIFLVQRLVGTRDTNVEKAADVSMDPHSISDIPQHQAEISCVFGVSVDSYSVSDSLIGLQYPCAPPHDTTVTRSGRLVKKPQRF</sequence>
<dbReference type="AlphaFoldDB" id="A0A8T0FCT8"/>
<accession>A0A8T0FCT8</accession>
<comment type="caution">
    <text evidence="3">The sequence shown here is derived from an EMBL/GenBank/DDBJ whole genome shotgun (WGS) entry which is preliminary data.</text>
</comment>
<keyword evidence="4" id="KW-1185">Reference proteome</keyword>
<name>A0A8T0FCT8_ARGBR</name>
<dbReference type="EMBL" id="JABXBU010000012">
    <property type="protein sequence ID" value="KAF8788936.1"/>
    <property type="molecule type" value="Genomic_DNA"/>
</dbReference>
<proteinExistence type="predicted"/>
<gene>
    <name evidence="3" type="ORF">HNY73_006924</name>
</gene>
<organism evidence="3 4">
    <name type="scientific">Argiope bruennichi</name>
    <name type="common">Wasp spider</name>
    <name type="synonym">Aranea bruennichi</name>
    <dbReference type="NCBI Taxonomy" id="94029"/>
    <lineage>
        <taxon>Eukaryota</taxon>
        <taxon>Metazoa</taxon>
        <taxon>Ecdysozoa</taxon>
        <taxon>Arthropoda</taxon>
        <taxon>Chelicerata</taxon>
        <taxon>Arachnida</taxon>
        <taxon>Araneae</taxon>
        <taxon>Araneomorphae</taxon>
        <taxon>Entelegynae</taxon>
        <taxon>Araneoidea</taxon>
        <taxon>Araneidae</taxon>
        <taxon>Argiope</taxon>
    </lineage>
</organism>
<feature type="domain" description="DUF5641" evidence="2">
    <location>
        <begin position="379"/>
        <end position="458"/>
    </location>
</feature>
<protein>
    <recommendedName>
        <fullName evidence="2">DUF5641 domain-containing protein</fullName>
    </recommendedName>
</protein>
<evidence type="ECO:0000256" key="1">
    <source>
        <dbReference type="SAM" id="MobiDB-lite"/>
    </source>
</evidence>
<evidence type="ECO:0000313" key="3">
    <source>
        <dbReference type="EMBL" id="KAF8788936.1"/>
    </source>
</evidence>